<dbReference type="GO" id="GO:0033550">
    <property type="term" value="F:MAP kinase tyrosine phosphatase activity"/>
    <property type="evidence" value="ECO:0007669"/>
    <property type="project" value="TreeGrafter"/>
</dbReference>
<evidence type="ECO:0000313" key="7">
    <source>
        <dbReference type="EMBL" id="OMJ90813.1"/>
    </source>
</evidence>
<dbReference type="Gene3D" id="3.90.190.10">
    <property type="entry name" value="Protein tyrosine phosphatase superfamily"/>
    <property type="match status" value="1"/>
</dbReference>
<dbReference type="PROSITE" id="PS50056">
    <property type="entry name" value="TYR_PHOSPHATASE_2"/>
    <property type="match status" value="1"/>
</dbReference>
<proteinExistence type="inferred from homology"/>
<dbReference type="InterPro" id="IPR000340">
    <property type="entry name" value="Dual-sp_phosphatase_cat-dom"/>
</dbReference>
<keyword evidence="3" id="KW-0378">Hydrolase</keyword>
<dbReference type="AlphaFoldDB" id="A0A1R2CPA3"/>
<sequence length="228" mass="25901">MKNNIHIQALREAWEKLPNTEKDDYSIFNSLGMSSQPVNKSPSPENQTRKKHRNSLYILHCHIIDEPVTTPDIFGVMSEISLSFPPQCSETEYSIFISDIQAANDIGILRNNQINSVLTLGKNKPLAYPSIRGGYRCIGLEDNNSADLLRILPEICNFINSQLEKGNVLVHCLKGKNRSCAVVVGYLIKRYSLPYEEALEVVRRSRPFCEINENFTRQLSGMRRKSSL</sequence>
<dbReference type="InterPro" id="IPR029021">
    <property type="entry name" value="Prot-tyrosine_phosphatase-like"/>
</dbReference>
<dbReference type="GO" id="GO:0008330">
    <property type="term" value="F:protein tyrosine/threonine phosphatase activity"/>
    <property type="evidence" value="ECO:0007669"/>
    <property type="project" value="TreeGrafter"/>
</dbReference>
<evidence type="ECO:0000259" key="5">
    <source>
        <dbReference type="PROSITE" id="PS50054"/>
    </source>
</evidence>
<dbReference type="EMBL" id="MPUH01000095">
    <property type="protein sequence ID" value="OMJ90813.1"/>
    <property type="molecule type" value="Genomic_DNA"/>
</dbReference>
<organism evidence="7 8">
    <name type="scientific">Stentor coeruleus</name>
    <dbReference type="NCBI Taxonomy" id="5963"/>
    <lineage>
        <taxon>Eukaryota</taxon>
        <taxon>Sar</taxon>
        <taxon>Alveolata</taxon>
        <taxon>Ciliophora</taxon>
        <taxon>Postciliodesmatophora</taxon>
        <taxon>Heterotrichea</taxon>
        <taxon>Heterotrichida</taxon>
        <taxon>Stentoridae</taxon>
        <taxon>Stentor</taxon>
    </lineage>
</organism>
<keyword evidence="4" id="KW-0904">Protein phosphatase</keyword>
<evidence type="ECO:0000256" key="2">
    <source>
        <dbReference type="ARBA" id="ARBA00013064"/>
    </source>
</evidence>
<dbReference type="Proteomes" id="UP000187209">
    <property type="component" value="Unassembled WGS sequence"/>
</dbReference>
<accession>A0A1R2CPA3</accession>
<comment type="similarity">
    <text evidence="1">Belongs to the protein-tyrosine phosphatase family. Non-receptor class dual specificity subfamily.</text>
</comment>
<dbReference type="GO" id="GO:0005737">
    <property type="term" value="C:cytoplasm"/>
    <property type="evidence" value="ECO:0007669"/>
    <property type="project" value="TreeGrafter"/>
</dbReference>
<protein>
    <recommendedName>
        <fullName evidence="2">protein-tyrosine-phosphatase</fullName>
        <ecNumber evidence="2">3.1.3.48</ecNumber>
    </recommendedName>
</protein>
<dbReference type="PROSITE" id="PS50054">
    <property type="entry name" value="TYR_PHOSPHATASE_DUAL"/>
    <property type="match status" value="1"/>
</dbReference>
<dbReference type="InterPro" id="IPR000387">
    <property type="entry name" value="Tyr_Pase_dom"/>
</dbReference>
<evidence type="ECO:0000313" key="8">
    <source>
        <dbReference type="Proteomes" id="UP000187209"/>
    </source>
</evidence>
<evidence type="ECO:0000256" key="1">
    <source>
        <dbReference type="ARBA" id="ARBA00008601"/>
    </source>
</evidence>
<keyword evidence="8" id="KW-1185">Reference proteome</keyword>
<evidence type="ECO:0000256" key="4">
    <source>
        <dbReference type="ARBA" id="ARBA00022912"/>
    </source>
</evidence>
<dbReference type="GO" id="GO:0043409">
    <property type="term" value="P:negative regulation of MAPK cascade"/>
    <property type="evidence" value="ECO:0007669"/>
    <property type="project" value="TreeGrafter"/>
</dbReference>
<name>A0A1R2CPA3_9CILI</name>
<dbReference type="PANTHER" id="PTHR10159">
    <property type="entry name" value="DUAL SPECIFICITY PROTEIN PHOSPHATASE"/>
    <property type="match status" value="1"/>
</dbReference>
<dbReference type="CDD" id="cd14498">
    <property type="entry name" value="DSP"/>
    <property type="match status" value="1"/>
</dbReference>
<dbReference type="Pfam" id="PF00782">
    <property type="entry name" value="DSPc"/>
    <property type="match status" value="1"/>
</dbReference>
<dbReference type="GO" id="GO:0017017">
    <property type="term" value="F:MAP kinase tyrosine/serine/threonine phosphatase activity"/>
    <property type="evidence" value="ECO:0007669"/>
    <property type="project" value="TreeGrafter"/>
</dbReference>
<evidence type="ECO:0000256" key="3">
    <source>
        <dbReference type="ARBA" id="ARBA00022801"/>
    </source>
</evidence>
<comment type="caution">
    <text evidence="7">The sequence shown here is derived from an EMBL/GenBank/DDBJ whole genome shotgun (WGS) entry which is preliminary data.</text>
</comment>
<reference evidence="7 8" key="1">
    <citation type="submission" date="2016-11" db="EMBL/GenBank/DDBJ databases">
        <title>The macronuclear genome of Stentor coeruleus: a giant cell with tiny introns.</title>
        <authorList>
            <person name="Slabodnick M."/>
            <person name="Ruby J.G."/>
            <person name="Reiff S.B."/>
            <person name="Swart E.C."/>
            <person name="Gosai S."/>
            <person name="Prabakaran S."/>
            <person name="Witkowska E."/>
            <person name="Larue G.E."/>
            <person name="Fisher S."/>
            <person name="Freeman R.M."/>
            <person name="Gunawardena J."/>
            <person name="Chu W."/>
            <person name="Stover N.A."/>
            <person name="Gregory B.D."/>
            <person name="Nowacki M."/>
            <person name="Derisi J."/>
            <person name="Roy S.W."/>
            <person name="Marshall W.F."/>
            <person name="Sood P."/>
        </authorList>
    </citation>
    <scope>NUCLEOTIDE SEQUENCE [LARGE SCALE GENOMIC DNA]</scope>
    <source>
        <strain evidence="7">WM001</strain>
    </source>
</reference>
<dbReference type="PANTHER" id="PTHR10159:SF519">
    <property type="entry name" value="DUAL SPECIFICITY PROTEIN PHOSPHATASE MPK3"/>
    <property type="match status" value="1"/>
</dbReference>
<feature type="domain" description="Tyrosine specific protein phosphatases" evidence="6">
    <location>
        <begin position="149"/>
        <end position="207"/>
    </location>
</feature>
<dbReference type="SMART" id="SM00195">
    <property type="entry name" value="DSPc"/>
    <property type="match status" value="1"/>
</dbReference>
<dbReference type="SUPFAM" id="SSF52799">
    <property type="entry name" value="(Phosphotyrosine protein) phosphatases II"/>
    <property type="match status" value="1"/>
</dbReference>
<gene>
    <name evidence="7" type="ORF">SteCoe_6795</name>
</gene>
<dbReference type="OrthoDB" id="406373at2759"/>
<dbReference type="EC" id="3.1.3.48" evidence="2"/>
<dbReference type="InterPro" id="IPR020422">
    <property type="entry name" value="TYR_PHOSPHATASE_DUAL_dom"/>
</dbReference>
<feature type="domain" description="Tyrosine-protein phosphatase" evidence="5">
    <location>
        <begin position="87"/>
        <end position="228"/>
    </location>
</feature>
<evidence type="ECO:0000259" key="6">
    <source>
        <dbReference type="PROSITE" id="PS50056"/>
    </source>
</evidence>